<dbReference type="CDD" id="cd00590">
    <property type="entry name" value="RRM_SF"/>
    <property type="match status" value="1"/>
</dbReference>
<dbReference type="InterPro" id="IPR012677">
    <property type="entry name" value="Nucleotide-bd_a/b_plait_sf"/>
</dbReference>
<keyword evidence="7" id="KW-1185">Reference proteome</keyword>
<dbReference type="PANTHER" id="PTHR48025">
    <property type="entry name" value="OS02G0815200 PROTEIN"/>
    <property type="match status" value="1"/>
</dbReference>
<dbReference type="GO" id="GO:1990904">
    <property type="term" value="C:ribonucleoprotein complex"/>
    <property type="evidence" value="ECO:0007669"/>
    <property type="project" value="UniProtKB-KW"/>
</dbReference>
<dbReference type="PANTHER" id="PTHR48025:SF6">
    <property type="entry name" value="RRM DOMAIN-CONTAINING PROTEIN"/>
    <property type="match status" value="1"/>
</dbReference>
<sequence length="285" mass="31423">MPCSVIQRNSTLPREKGVKMAALESSLRVLVGVHPSWCPNNRKAPQTISIRLLRTRVCTSVASSTPTSTATTPTPLHFQHELLQHTTNLKKLYASNLPWSLSPADVKALFSQCGTVTDVEMIKNKDGGLTGFAFITMSSAQEAQAAIHKFHSLQISGRTIKVELAKRFKKPRPPGPPAGETRHKIYASNLAWKVRSGHLREFVTENFREPVSARVVFDSSSGRCAGYGFVSFVTKEEAEDAISSLDGKELMGRAVRLKFSRKTIEEADTDSGKEEQGYHDQLEAP</sequence>
<dbReference type="GO" id="GO:0009535">
    <property type="term" value="C:chloroplast thylakoid membrane"/>
    <property type="evidence" value="ECO:0007669"/>
    <property type="project" value="TreeGrafter"/>
</dbReference>
<keyword evidence="1 2" id="KW-0694">RNA-binding</keyword>
<feature type="domain" description="RRM" evidence="4">
    <location>
        <begin position="90"/>
        <end position="167"/>
    </location>
</feature>
<feature type="domain" description="RRM" evidence="4">
    <location>
        <begin position="183"/>
        <end position="262"/>
    </location>
</feature>
<dbReference type="AlphaFoldDB" id="A0A444XGR7"/>
<dbReference type="GO" id="GO:0003729">
    <property type="term" value="F:mRNA binding"/>
    <property type="evidence" value="ECO:0007669"/>
    <property type="project" value="TreeGrafter"/>
</dbReference>
<name>A0A444XGR7_ARAHY</name>
<proteinExistence type="predicted"/>
<reference evidence="5 8" key="2">
    <citation type="submission" date="2020-01" db="EMBL/GenBank/DDBJ databases">
        <title>Genome sequence of Arachis hypogaea, cultivar Shitouqi.</title>
        <authorList>
            <person name="Zhuang W."/>
            <person name="Chen H."/>
            <person name="Varshney R."/>
            <person name="Wang D."/>
            <person name="Ming R."/>
        </authorList>
    </citation>
    <scope>NUCLEOTIDE SEQUENCE [LARGE SCALE GENOMIC DNA]</scope>
    <source>
        <tissue evidence="5">Young leaf</tissue>
    </source>
</reference>
<accession>A0A444XGR7</accession>
<evidence type="ECO:0000256" key="3">
    <source>
        <dbReference type="SAM" id="MobiDB-lite"/>
    </source>
</evidence>
<dbReference type="InterPro" id="IPR000504">
    <property type="entry name" value="RRM_dom"/>
</dbReference>
<evidence type="ECO:0000313" key="8">
    <source>
        <dbReference type="Proteomes" id="UP000464620"/>
    </source>
</evidence>
<dbReference type="SUPFAM" id="SSF54928">
    <property type="entry name" value="RNA-binding domain, RBD"/>
    <property type="match status" value="2"/>
</dbReference>
<keyword evidence="5" id="KW-0687">Ribonucleoprotein</keyword>
<dbReference type="Proteomes" id="UP000289738">
    <property type="component" value="Chromosome B09"/>
</dbReference>
<dbReference type="InterPro" id="IPR050502">
    <property type="entry name" value="Euk_RNA-bind_prot"/>
</dbReference>
<dbReference type="Pfam" id="PF00076">
    <property type="entry name" value="RRM_1"/>
    <property type="match status" value="2"/>
</dbReference>
<evidence type="ECO:0000313" key="6">
    <source>
        <dbReference type="EMBL" id="RYQ88991.1"/>
    </source>
</evidence>
<gene>
    <name evidence="6" type="ORF">Ahy_B09g095866</name>
    <name evidence="5" type="ORF">DS421_19g647600</name>
</gene>
<evidence type="ECO:0000313" key="5">
    <source>
        <dbReference type="EMBL" id="QHN76858.1"/>
    </source>
</evidence>
<dbReference type="STRING" id="3818.A0A444XGR7"/>
<dbReference type="EMBL" id="CP031001">
    <property type="protein sequence ID" value="QHN76858.1"/>
    <property type="molecule type" value="Genomic_DNA"/>
</dbReference>
<dbReference type="Gene3D" id="3.30.70.330">
    <property type="match status" value="2"/>
</dbReference>
<dbReference type="GO" id="GO:1901259">
    <property type="term" value="P:chloroplast rRNA processing"/>
    <property type="evidence" value="ECO:0007669"/>
    <property type="project" value="TreeGrafter"/>
</dbReference>
<dbReference type="InterPro" id="IPR035979">
    <property type="entry name" value="RBD_domain_sf"/>
</dbReference>
<protein>
    <submittedName>
        <fullName evidence="5">31 kDa ribonucleoprotein</fullName>
    </submittedName>
</protein>
<dbReference type="EMBL" id="SDMP01000019">
    <property type="protein sequence ID" value="RYQ88991.1"/>
    <property type="molecule type" value="Genomic_DNA"/>
</dbReference>
<dbReference type="Proteomes" id="UP000464620">
    <property type="component" value="Chromosome B09"/>
</dbReference>
<evidence type="ECO:0000259" key="4">
    <source>
        <dbReference type="PROSITE" id="PS50102"/>
    </source>
</evidence>
<dbReference type="PROSITE" id="PS50102">
    <property type="entry name" value="RRM"/>
    <property type="match status" value="2"/>
</dbReference>
<evidence type="ECO:0000256" key="2">
    <source>
        <dbReference type="PROSITE-ProRule" id="PRU00176"/>
    </source>
</evidence>
<reference evidence="6 7" key="1">
    <citation type="submission" date="2019-01" db="EMBL/GenBank/DDBJ databases">
        <title>Sequencing of cultivated peanut Arachis hypogaea provides insights into genome evolution and oil improvement.</title>
        <authorList>
            <person name="Chen X."/>
        </authorList>
    </citation>
    <scope>NUCLEOTIDE SEQUENCE [LARGE SCALE GENOMIC DNA]</scope>
    <source>
        <strain evidence="7">cv. Fuhuasheng</strain>
        <strain evidence="6">GDAAS-fuhuasheng2018</strain>
        <tissue evidence="6">Leaves</tissue>
    </source>
</reference>
<organism evidence="6 7">
    <name type="scientific">Arachis hypogaea</name>
    <name type="common">Peanut</name>
    <dbReference type="NCBI Taxonomy" id="3818"/>
    <lineage>
        <taxon>Eukaryota</taxon>
        <taxon>Viridiplantae</taxon>
        <taxon>Streptophyta</taxon>
        <taxon>Embryophyta</taxon>
        <taxon>Tracheophyta</taxon>
        <taxon>Spermatophyta</taxon>
        <taxon>Magnoliopsida</taxon>
        <taxon>eudicotyledons</taxon>
        <taxon>Gunneridae</taxon>
        <taxon>Pentapetalae</taxon>
        <taxon>rosids</taxon>
        <taxon>fabids</taxon>
        <taxon>Fabales</taxon>
        <taxon>Fabaceae</taxon>
        <taxon>Papilionoideae</taxon>
        <taxon>50 kb inversion clade</taxon>
        <taxon>dalbergioids sensu lato</taxon>
        <taxon>Dalbergieae</taxon>
        <taxon>Pterocarpus clade</taxon>
        <taxon>Arachis</taxon>
    </lineage>
</organism>
<feature type="region of interest" description="Disordered" evidence="3">
    <location>
        <begin position="262"/>
        <end position="285"/>
    </location>
</feature>
<evidence type="ECO:0000313" key="7">
    <source>
        <dbReference type="Proteomes" id="UP000289738"/>
    </source>
</evidence>
<evidence type="ECO:0000256" key="1">
    <source>
        <dbReference type="ARBA" id="ARBA00022884"/>
    </source>
</evidence>
<dbReference type="SMART" id="SM00360">
    <property type="entry name" value="RRM"/>
    <property type="match status" value="2"/>
</dbReference>